<evidence type="ECO:0000313" key="7">
    <source>
        <dbReference type="Proteomes" id="UP000826573"/>
    </source>
</evidence>
<dbReference type="Proteomes" id="UP000826573">
    <property type="component" value="Unassembled WGS sequence"/>
</dbReference>
<dbReference type="EMBL" id="JAIMJC010000002">
    <property type="protein sequence ID" value="KAH0529079.1"/>
    <property type="molecule type" value="Genomic_DNA"/>
</dbReference>
<gene>
    <name evidence="6" type="ORF">TsFJ059_003876</name>
</gene>
<sequence length="662" mass="73569">MMFDSRKLNPTMLPSLLLPAAAALVGASAAVADTANLAPPFDWFAIVPSEQLKYQNCYNGFKCARLVVPLDWKNPEDNKTVAIAMIKLPAVVPDNDPTFGGTIIFNPGGPGISGVDAALQGARTIQENLADKPGIRHYEILSFDPRGVGRTTPASDCFRSDPLGRITWIVDDRANGPLVYLKPAQSYGLGLAKNFAEQCKLNEEFKGSMEYVNTPSVARDMVAMIDEIDELRQREAAQRQPKPPGDQRLPPIFQGEAERDEDEEAQESPKTQLHQRGKTENHEEDENNSVPRIQYIGFSYGTILGNTFASMFPGRVGRMVLDGVHSAMDYYFEDTSTALQDTDDMFDMFLRGCFDANYVKCPFRISYKDADDVKKKFWDWIFRLNYNPVEVNPVKGGIKVVRGSDVLAAVGSALYSPMEKFQPLALGLYDGMSIGDLNRLAAIIDEDSPKITIDASSNPLQPKSEQTWGVTCSDGPDWRGRDVNFWNKHLQKLEMKSRLFGPFWASVRSACASWPYRPNWVFGGPFKTPTPSSEPLYTSKPAAPILFLSSRYDPVAPLHVARAMAKEHPDSGVLIHWSMGHTTVGGGPSPCAWNAVREYFYEGKVLGKEFSCPAECDPWDDVCKVTRHKRADGKGDSWDVWTNMTAMLRQTLRPRPWGIGGP</sequence>
<feature type="chain" id="PRO_5040503482" description="Peptidase S33 tripeptidyl aminopeptidase-like C-terminal domain-containing protein" evidence="4">
    <location>
        <begin position="23"/>
        <end position="662"/>
    </location>
</feature>
<proteinExistence type="inferred from homology"/>
<evidence type="ECO:0000256" key="2">
    <source>
        <dbReference type="ARBA" id="ARBA00022801"/>
    </source>
</evidence>
<evidence type="ECO:0000256" key="1">
    <source>
        <dbReference type="ARBA" id="ARBA00010088"/>
    </source>
</evidence>
<comment type="caution">
    <text evidence="6">The sequence shown here is derived from an EMBL/GenBank/DDBJ whole genome shotgun (WGS) entry which is preliminary data.</text>
</comment>
<evidence type="ECO:0000256" key="3">
    <source>
        <dbReference type="SAM" id="MobiDB-lite"/>
    </source>
</evidence>
<feature type="signal peptide" evidence="4">
    <location>
        <begin position="1"/>
        <end position="22"/>
    </location>
</feature>
<dbReference type="InterPro" id="IPR013595">
    <property type="entry name" value="Pept_S33_TAP-like_C"/>
</dbReference>
<feature type="domain" description="Peptidase S33 tripeptidyl aminopeptidase-like C-terminal" evidence="5">
    <location>
        <begin position="498"/>
        <end position="612"/>
    </location>
</feature>
<accession>A0A9P8HPQ8</accession>
<dbReference type="SUPFAM" id="SSF53474">
    <property type="entry name" value="alpha/beta-Hydrolases"/>
    <property type="match status" value="1"/>
</dbReference>
<evidence type="ECO:0000259" key="5">
    <source>
        <dbReference type="Pfam" id="PF08386"/>
    </source>
</evidence>
<evidence type="ECO:0000313" key="6">
    <source>
        <dbReference type="EMBL" id="KAH0529079.1"/>
    </source>
</evidence>
<dbReference type="Pfam" id="PF08386">
    <property type="entry name" value="Abhydrolase_4"/>
    <property type="match status" value="1"/>
</dbReference>
<dbReference type="AlphaFoldDB" id="A0A9P8HPQ8"/>
<reference evidence="6 7" key="1">
    <citation type="submission" date="2021-08" db="EMBL/GenBank/DDBJ databases">
        <title>The highly contiguous genome resource for Trichoderma semiorbis FJ059, a fungal antagonistic to plant pathogens.</title>
        <authorList>
            <person name="Liu T."/>
        </authorList>
    </citation>
    <scope>NUCLEOTIDE SEQUENCE [LARGE SCALE GENOMIC DNA]</scope>
    <source>
        <strain evidence="6 7">FJ059</strain>
    </source>
</reference>
<keyword evidence="4" id="KW-0732">Signal</keyword>
<feature type="region of interest" description="Disordered" evidence="3">
    <location>
        <begin position="257"/>
        <end position="288"/>
    </location>
</feature>
<dbReference type="PANTHER" id="PTHR43248">
    <property type="entry name" value="2-SUCCINYL-6-HYDROXY-2,4-CYCLOHEXADIENE-1-CARBOXYLATE SYNTHASE"/>
    <property type="match status" value="1"/>
</dbReference>
<dbReference type="PANTHER" id="PTHR43248:SF25">
    <property type="entry name" value="AB HYDROLASE-1 DOMAIN-CONTAINING PROTEIN-RELATED"/>
    <property type="match status" value="1"/>
</dbReference>
<organism evidence="6 7">
    <name type="scientific">Trichoderma semiorbis</name>
    <dbReference type="NCBI Taxonomy" id="1491008"/>
    <lineage>
        <taxon>Eukaryota</taxon>
        <taxon>Fungi</taxon>
        <taxon>Dikarya</taxon>
        <taxon>Ascomycota</taxon>
        <taxon>Pezizomycotina</taxon>
        <taxon>Sordariomycetes</taxon>
        <taxon>Hypocreomycetidae</taxon>
        <taxon>Hypocreales</taxon>
        <taxon>Hypocreaceae</taxon>
        <taxon>Trichoderma</taxon>
    </lineage>
</organism>
<name>A0A9P8HPQ8_9HYPO</name>
<comment type="similarity">
    <text evidence="1">Belongs to the peptidase S33 family.</text>
</comment>
<keyword evidence="7" id="KW-1185">Reference proteome</keyword>
<dbReference type="Gene3D" id="3.40.50.1820">
    <property type="entry name" value="alpha/beta hydrolase"/>
    <property type="match status" value="2"/>
</dbReference>
<dbReference type="InterPro" id="IPR051601">
    <property type="entry name" value="Serine_prot/Carboxylest_S33"/>
</dbReference>
<dbReference type="GO" id="GO:0016787">
    <property type="term" value="F:hydrolase activity"/>
    <property type="evidence" value="ECO:0007669"/>
    <property type="project" value="UniProtKB-KW"/>
</dbReference>
<protein>
    <recommendedName>
        <fullName evidence="5">Peptidase S33 tripeptidyl aminopeptidase-like C-terminal domain-containing protein</fullName>
    </recommendedName>
</protein>
<dbReference type="InterPro" id="IPR029058">
    <property type="entry name" value="AB_hydrolase_fold"/>
</dbReference>
<keyword evidence="2" id="KW-0378">Hydrolase</keyword>
<evidence type="ECO:0000256" key="4">
    <source>
        <dbReference type="SAM" id="SignalP"/>
    </source>
</evidence>